<protein>
    <submittedName>
        <fullName evidence="2">Uncharacterized protein</fullName>
    </submittedName>
</protein>
<comment type="caution">
    <text evidence="2">The sequence shown here is derived from an EMBL/GenBank/DDBJ whole genome shotgun (WGS) entry which is preliminary data.</text>
</comment>
<dbReference type="EMBL" id="SZPZ01000004">
    <property type="protein sequence ID" value="TKK76096.1"/>
    <property type="molecule type" value="Genomic_DNA"/>
</dbReference>
<evidence type="ECO:0000313" key="3">
    <source>
        <dbReference type="Proteomes" id="UP000305836"/>
    </source>
</evidence>
<proteinExistence type="predicted"/>
<feature type="region of interest" description="Disordered" evidence="1">
    <location>
        <begin position="1"/>
        <end position="47"/>
    </location>
</feature>
<organism evidence="2 3">
    <name type="scientific">Kribbella jiaozuonensis</name>
    <dbReference type="NCBI Taxonomy" id="2575441"/>
    <lineage>
        <taxon>Bacteria</taxon>
        <taxon>Bacillati</taxon>
        <taxon>Actinomycetota</taxon>
        <taxon>Actinomycetes</taxon>
        <taxon>Propionibacteriales</taxon>
        <taxon>Kribbellaceae</taxon>
        <taxon>Kribbella</taxon>
    </lineage>
</organism>
<evidence type="ECO:0000256" key="1">
    <source>
        <dbReference type="SAM" id="MobiDB-lite"/>
    </source>
</evidence>
<keyword evidence="3" id="KW-1185">Reference proteome</keyword>
<reference evidence="2 3" key="1">
    <citation type="submission" date="2019-04" db="EMBL/GenBank/DDBJ databases">
        <title>Kribbella sp. NEAU-THZ 27 nov., a novel actinomycete isolated from soil.</title>
        <authorList>
            <person name="Duan L."/>
        </authorList>
    </citation>
    <scope>NUCLEOTIDE SEQUENCE [LARGE SCALE GENOMIC DNA]</scope>
    <source>
        <strain evidence="3">NEAU-THZ27</strain>
    </source>
</reference>
<accession>A0A4U3LNM5</accession>
<evidence type="ECO:0000313" key="2">
    <source>
        <dbReference type="EMBL" id="TKK76096.1"/>
    </source>
</evidence>
<dbReference type="AlphaFoldDB" id="A0A4U3LNM5"/>
<name>A0A4U3LNM5_9ACTN</name>
<dbReference type="RefSeq" id="WP_137256965.1">
    <property type="nucleotide sequence ID" value="NZ_JBHSPQ010000003.1"/>
</dbReference>
<gene>
    <name evidence="2" type="ORF">FDA38_27115</name>
</gene>
<sequence length="136" mass="14635">MGQRPDRPTLVAAATRPRSRPSNPHAQRKSDGRPTGPRTRSLDDPEPLEIVAPSSIAVEPHDLDAIAAEIANETFAEFGAGLTIESVATYLEVLDAATKAGILEPKLHQIAVNALVNHLTDDDPRWSLPDYVNQAA</sequence>
<dbReference type="Proteomes" id="UP000305836">
    <property type="component" value="Unassembled WGS sequence"/>
</dbReference>